<dbReference type="AlphaFoldDB" id="A0A4R9BK16"/>
<reference evidence="1 2" key="1">
    <citation type="submission" date="2019-03" db="EMBL/GenBank/DDBJ databases">
        <title>Genomics of glacier-inhabiting Cryobacterium strains.</title>
        <authorList>
            <person name="Liu Q."/>
            <person name="Xin Y.-H."/>
        </authorList>
    </citation>
    <scope>NUCLEOTIDE SEQUENCE [LARGE SCALE GENOMIC DNA]</scope>
    <source>
        <strain evidence="1 2">Sr59</strain>
    </source>
</reference>
<sequence>MILPYTHSQEAGWASAAMYPHAQAQYAFGWNRVSRAQGVEVGLVYKEVVDGIWTDCTDYGDAIDCLDALSDDSKAEVPTVANLSPDPTLCGLSAFSKAPPAPWAYANIGQAKQRISITLVEITC</sequence>
<proteinExistence type="predicted"/>
<keyword evidence="2" id="KW-1185">Reference proteome</keyword>
<accession>A0A4R9BK16</accession>
<dbReference type="NCBIfam" id="TIGR04034">
    <property type="entry name" value="export_SdpA"/>
    <property type="match status" value="1"/>
</dbReference>
<dbReference type="Proteomes" id="UP000298468">
    <property type="component" value="Unassembled WGS sequence"/>
</dbReference>
<comment type="caution">
    <text evidence="1">The sequence shown here is derived from an EMBL/GenBank/DDBJ whole genome shotgun (WGS) entry which is preliminary data.</text>
</comment>
<evidence type="ECO:0000313" key="1">
    <source>
        <dbReference type="EMBL" id="TFD85085.1"/>
    </source>
</evidence>
<dbReference type="EMBL" id="SOHM01000037">
    <property type="protein sequence ID" value="TFD85085.1"/>
    <property type="molecule type" value="Genomic_DNA"/>
</dbReference>
<protein>
    <submittedName>
        <fullName evidence="1">SdpA family antimicrobial peptide system protein</fullName>
    </submittedName>
</protein>
<evidence type="ECO:0000313" key="2">
    <source>
        <dbReference type="Proteomes" id="UP000298468"/>
    </source>
</evidence>
<dbReference type="Pfam" id="PF17418">
    <property type="entry name" value="SdpA"/>
    <property type="match status" value="1"/>
</dbReference>
<gene>
    <name evidence="1" type="ORF">E3T61_18340</name>
</gene>
<name>A0A4R9BK16_9MICO</name>
<organism evidence="1 2">
    <name type="scientific">Cryobacterium lactosi</name>
    <dbReference type="NCBI Taxonomy" id="1259202"/>
    <lineage>
        <taxon>Bacteria</taxon>
        <taxon>Bacillati</taxon>
        <taxon>Actinomycetota</taxon>
        <taxon>Actinomycetes</taxon>
        <taxon>Micrococcales</taxon>
        <taxon>Microbacteriaceae</taxon>
        <taxon>Cryobacterium</taxon>
    </lineage>
</organism>
<dbReference type="OrthoDB" id="799068at2"/>
<dbReference type="InterPro" id="IPR023902">
    <property type="entry name" value="Sporulation_SdpA"/>
</dbReference>